<dbReference type="PROSITE" id="PS51257">
    <property type="entry name" value="PROKAR_LIPOPROTEIN"/>
    <property type="match status" value="1"/>
</dbReference>
<dbReference type="EMBL" id="FRXO01000005">
    <property type="protein sequence ID" value="SHO66197.1"/>
    <property type="molecule type" value="Genomic_DNA"/>
</dbReference>
<dbReference type="Proteomes" id="UP000186406">
    <property type="component" value="Unassembled WGS sequence"/>
</dbReference>
<organism evidence="1 2">
    <name type="scientific">Pseudoxanthobacter soli DSM 19599</name>
    <dbReference type="NCBI Taxonomy" id="1123029"/>
    <lineage>
        <taxon>Bacteria</taxon>
        <taxon>Pseudomonadati</taxon>
        <taxon>Pseudomonadota</taxon>
        <taxon>Alphaproteobacteria</taxon>
        <taxon>Hyphomicrobiales</taxon>
        <taxon>Segnochrobactraceae</taxon>
        <taxon>Pseudoxanthobacter</taxon>
    </lineage>
</organism>
<evidence type="ECO:0000313" key="2">
    <source>
        <dbReference type="Proteomes" id="UP000186406"/>
    </source>
</evidence>
<protein>
    <recommendedName>
        <fullName evidence="3">Lipoprotein</fullName>
    </recommendedName>
</protein>
<keyword evidence="2" id="KW-1185">Reference proteome</keyword>
<reference evidence="1 2" key="1">
    <citation type="submission" date="2016-12" db="EMBL/GenBank/DDBJ databases">
        <authorList>
            <person name="Song W.-J."/>
            <person name="Kurnit D.M."/>
        </authorList>
    </citation>
    <scope>NUCLEOTIDE SEQUENCE [LARGE SCALE GENOMIC DNA]</scope>
    <source>
        <strain evidence="1 2">DSM 19599</strain>
    </source>
</reference>
<gene>
    <name evidence="1" type="ORF">SAMN02745172_02852</name>
</gene>
<proteinExistence type="predicted"/>
<dbReference type="STRING" id="1123029.SAMN02745172_02852"/>
<accession>A0A1M7ZMU0</accession>
<dbReference type="AlphaFoldDB" id="A0A1M7ZMU0"/>
<sequence length="133" mass="14166">MTALRPARSVMTAFGRRRPGLVAGALAAAVTLAACQGGGLSPPFAMRQAYIDTPQCSEHPDAPWIGRLAGHAISDNSRQRGSGGGTATALVGCFPTKEACETWRWRYMENFVSTLVQNSCEPRPPRGSSLFAE</sequence>
<evidence type="ECO:0000313" key="1">
    <source>
        <dbReference type="EMBL" id="SHO66197.1"/>
    </source>
</evidence>
<evidence type="ECO:0008006" key="3">
    <source>
        <dbReference type="Google" id="ProtNLM"/>
    </source>
</evidence>
<name>A0A1M7ZMU0_9HYPH</name>